<dbReference type="EMBL" id="AMZH03000409">
    <property type="protein sequence ID" value="RRT83921.1"/>
    <property type="molecule type" value="Genomic_DNA"/>
</dbReference>
<organism evidence="2 3">
    <name type="scientific">Ensete ventricosum</name>
    <name type="common">Abyssinian banana</name>
    <name type="synonym">Musa ensete</name>
    <dbReference type="NCBI Taxonomy" id="4639"/>
    <lineage>
        <taxon>Eukaryota</taxon>
        <taxon>Viridiplantae</taxon>
        <taxon>Streptophyta</taxon>
        <taxon>Embryophyta</taxon>
        <taxon>Tracheophyta</taxon>
        <taxon>Spermatophyta</taxon>
        <taxon>Magnoliopsida</taxon>
        <taxon>Liliopsida</taxon>
        <taxon>Zingiberales</taxon>
        <taxon>Musaceae</taxon>
        <taxon>Ensete</taxon>
    </lineage>
</organism>
<evidence type="ECO:0000313" key="2">
    <source>
        <dbReference type="EMBL" id="RRT83921.1"/>
    </source>
</evidence>
<comment type="caution">
    <text evidence="2">The sequence shown here is derived from an EMBL/GenBank/DDBJ whole genome shotgun (WGS) entry which is preliminary data.</text>
</comment>
<proteinExistence type="predicted"/>
<name>A0A427B609_ENSVE</name>
<gene>
    <name evidence="2" type="ORF">B296_00014329</name>
</gene>
<accession>A0A427B609</accession>
<feature type="compositionally biased region" description="Polar residues" evidence="1">
    <location>
        <begin position="1"/>
        <end position="18"/>
    </location>
</feature>
<evidence type="ECO:0000313" key="3">
    <source>
        <dbReference type="Proteomes" id="UP000287651"/>
    </source>
</evidence>
<feature type="region of interest" description="Disordered" evidence="1">
    <location>
        <begin position="74"/>
        <end position="97"/>
    </location>
</feature>
<dbReference type="Proteomes" id="UP000287651">
    <property type="component" value="Unassembled WGS sequence"/>
</dbReference>
<dbReference type="AlphaFoldDB" id="A0A427B609"/>
<sequence>MHTASPTLAISSGASSPVSGGCALTNPRLGTQWSLGPSSSWAFLSPSSLTSSSPTPSPIMPTTWWYSSPLPMPLTSPTSVSSHLRPSLLSTPLPLYQ</sequence>
<protein>
    <submittedName>
        <fullName evidence="2">Uncharacterized protein</fullName>
    </submittedName>
</protein>
<evidence type="ECO:0000256" key="1">
    <source>
        <dbReference type="SAM" id="MobiDB-lite"/>
    </source>
</evidence>
<feature type="region of interest" description="Disordered" evidence="1">
    <location>
        <begin position="1"/>
        <end position="23"/>
    </location>
</feature>
<reference evidence="2 3" key="1">
    <citation type="journal article" date="2014" name="Agronomy (Basel)">
        <title>A Draft Genome Sequence for Ensete ventricosum, the Drought-Tolerant Tree Against Hunger.</title>
        <authorList>
            <person name="Harrison J."/>
            <person name="Moore K.A."/>
            <person name="Paszkiewicz K."/>
            <person name="Jones T."/>
            <person name="Grant M."/>
            <person name="Ambacheew D."/>
            <person name="Muzemil S."/>
            <person name="Studholme D.J."/>
        </authorList>
    </citation>
    <scope>NUCLEOTIDE SEQUENCE [LARGE SCALE GENOMIC DNA]</scope>
</reference>